<protein>
    <submittedName>
        <fullName evidence="1">Uncharacterized protein</fullName>
    </submittedName>
</protein>
<sequence length="58" mass="6168">MSSANLRSARGTVADLVAEQQCPQGCAVLHLHSVSREPVIDAGGSRGLATMQRDELYN</sequence>
<dbReference type="Proteomes" id="UP000245464">
    <property type="component" value="Chromosome 5"/>
</dbReference>
<dbReference type="KEGG" id="ptrr:90956742"/>
<organism evidence="1 2">
    <name type="scientific">Pyrenophora tritici-repentis</name>
    <dbReference type="NCBI Taxonomy" id="45151"/>
    <lineage>
        <taxon>Eukaryota</taxon>
        <taxon>Fungi</taxon>
        <taxon>Dikarya</taxon>
        <taxon>Ascomycota</taxon>
        <taxon>Pezizomycotina</taxon>
        <taxon>Dothideomycetes</taxon>
        <taxon>Pleosporomycetidae</taxon>
        <taxon>Pleosporales</taxon>
        <taxon>Pleosporineae</taxon>
        <taxon>Pleosporaceae</taxon>
        <taxon>Pyrenophora</taxon>
    </lineage>
</organism>
<dbReference type="GeneID" id="90956742"/>
<name>A0A5M9L5M1_9PLEO</name>
<reference evidence="1 2" key="1">
    <citation type="journal article" date="2018" name="BMC Genomics">
        <title>Comparative genomics of the wheat fungal pathogen Pyrenophora tritici-repentis reveals chromosomal variations and genome plasticity.</title>
        <authorList>
            <person name="Moolhuijzen P."/>
            <person name="See P.T."/>
            <person name="Hane J.K."/>
            <person name="Shi G."/>
            <person name="Liu Z."/>
            <person name="Oliver R.P."/>
            <person name="Moffat C.S."/>
        </authorList>
    </citation>
    <scope>NUCLEOTIDE SEQUENCE [LARGE SCALE GENOMIC DNA]</scope>
    <source>
        <strain evidence="1">M4</strain>
    </source>
</reference>
<comment type="caution">
    <text evidence="1">The sequence shown here is derived from an EMBL/GenBank/DDBJ whole genome shotgun (WGS) entry which is preliminary data.</text>
</comment>
<dbReference type="RefSeq" id="XP_065962228.1">
    <property type="nucleotide sequence ID" value="XM_066107779.1"/>
</dbReference>
<dbReference type="EMBL" id="NQIK02000005">
    <property type="protein sequence ID" value="KAF7570789.1"/>
    <property type="molecule type" value="Genomic_DNA"/>
</dbReference>
<proteinExistence type="predicted"/>
<evidence type="ECO:0000313" key="1">
    <source>
        <dbReference type="EMBL" id="KAF7570789.1"/>
    </source>
</evidence>
<dbReference type="AlphaFoldDB" id="A0A5M9L5M1"/>
<evidence type="ECO:0000313" key="2">
    <source>
        <dbReference type="Proteomes" id="UP000245464"/>
    </source>
</evidence>
<gene>
    <name evidence="1" type="ORF">PtrM4_107910</name>
</gene>
<accession>A0A5M9L5M1</accession>